<organism evidence="2 3">
    <name type="scientific">Hyalella azteca</name>
    <name type="common">Amphipod</name>
    <dbReference type="NCBI Taxonomy" id="294128"/>
    <lineage>
        <taxon>Eukaryota</taxon>
        <taxon>Metazoa</taxon>
        <taxon>Ecdysozoa</taxon>
        <taxon>Arthropoda</taxon>
        <taxon>Crustacea</taxon>
        <taxon>Multicrustacea</taxon>
        <taxon>Malacostraca</taxon>
        <taxon>Eumalacostraca</taxon>
        <taxon>Peracarida</taxon>
        <taxon>Amphipoda</taxon>
        <taxon>Senticaudata</taxon>
        <taxon>Talitrida</taxon>
        <taxon>Talitroidea</taxon>
        <taxon>Hyalellidae</taxon>
        <taxon>Hyalella</taxon>
    </lineage>
</organism>
<feature type="compositionally biased region" description="Polar residues" evidence="1">
    <location>
        <begin position="801"/>
        <end position="810"/>
    </location>
</feature>
<feature type="region of interest" description="Disordered" evidence="1">
    <location>
        <begin position="474"/>
        <end position="496"/>
    </location>
</feature>
<name>A0A8B7NX58_HYAAZ</name>
<feature type="compositionally biased region" description="Polar residues" evidence="1">
    <location>
        <begin position="381"/>
        <end position="395"/>
    </location>
</feature>
<feature type="compositionally biased region" description="Pro residues" evidence="1">
    <location>
        <begin position="1"/>
        <end position="11"/>
    </location>
</feature>
<dbReference type="Proteomes" id="UP000694843">
    <property type="component" value="Unplaced"/>
</dbReference>
<feature type="compositionally biased region" description="Low complexity" evidence="1">
    <location>
        <begin position="289"/>
        <end position="307"/>
    </location>
</feature>
<feature type="compositionally biased region" description="Polar residues" evidence="1">
    <location>
        <begin position="341"/>
        <end position="362"/>
    </location>
</feature>
<dbReference type="OrthoDB" id="418245at2759"/>
<feature type="region of interest" description="Disordered" evidence="1">
    <location>
        <begin position="714"/>
        <end position="847"/>
    </location>
</feature>
<keyword evidence="2" id="KW-1185">Reference proteome</keyword>
<accession>A0A8B7NX58</accession>
<protein>
    <submittedName>
        <fullName evidence="3">Dentin sialophosphoprotein</fullName>
    </submittedName>
</protein>
<feature type="compositionally biased region" description="Basic residues" evidence="1">
    <location>
        <begin position="543"/>
        <end position="562"/>
    </location>
</feature>
<evidence type="ECO:0000256" key="1">
    <source>
        <dbReference type="SAM" id="MobiDB-lite"/>
    </source>
</evidence>
<dbReference type="RefSeq" id="XP_018018384.2">
    <property type="nucleotide sequence ID" value="XM_018162895.2"/>
</dbReference>
<feature type="region of interest" description="Disordered" evidence="1">
    <location>
        <begin position="286"/>
        <end position="366"/>
    </location>
</feature>
<feature type="compositionally biased region" description="Low complexity" evidence="1">
    <location>
        <begin position="479"/>
        <end position="493"/>
    </location>
</feature>
<dbReference type="AlphaFoldDB" id="A0A8B7NX58"/>
<dbReference type="GeneID" id="108674916"/>
<feature type="compositionally biased region" description="Polar residues" evidence="1">
    <location>
        <begin position="714"/>
        <end position="733"/>
    </location>
</feature>
<feature type="compositionally biased region" description="Polar residues" evidence="1">
    <location>
        <begin position="746"/>
        <end position="758"/>
    </location>
</feature>
<gene>
    <name evidence="3" type="primary">LOC108674916</name>
</gene>
<feature type="compositionally biased region" description="Polar residues" evidence="1">
    <location>
        <begin position="14"/>
        <end position="32"/>
    </location>
</feature>
<evidence type="ECO:0000313" key="3">
    <source>
        <dbReference type="RefSeq" id="XP_018018384.2"/>
    </source>
</evidence>
<feature type="compositionally biased region" description="Polar residues" evidence="1">
    <location>
        <begin position="40"/>
        <end position="52"/>
    </location>
</feature>
<evidence type="ECO:0000313" key="2">
    <source>
        <dbReference type="Proteomes" id="UP000694843"/>
    </source>
</evidence>
<proteinExistence type="predicted"/>
<feature type="compositionally biased region" description="Acidic residues" evidence="1">
    <location>
        <begin position="401"/>
        <end position="410"/>
    </location>
</feature>
<feature type="compositionally biased region" description="Basic and acidic residues" evidence="1">
    <location>
        <begin position="766"/>
        <end position="782"/>
    </location>
</feature>
<sequence length="847" mass="92404">MPTPMPSPLPTPSKQRQTQLRTNSTESSNMENTADETESEASVTIERTSSGASISDSRIFFQAFGENNKEKHKNCLPLIVPKLILNLPSPGTSPAGSPASSPKVKTRPPPLILSDSNFIDMPNLVPVINVHNENGEMLERFDSTPRQRSQSLDVGSVMKIPSITITMASESPTITRKNSTNHSFQPPVFTITSASPKLDRRNSNPFGTLENMESSSGPIVNTVHVPFVTTKKRGLRDGQNYLGYQDFPSIGTPSSILDSDPESPNRRLTGPSPNLLSPFFGAAGSHMTSESNLSSSGYSSAYSPGPSRCNSNNPLFSTETDDSMTHSLSSIPSCPMASLAGDQNTRTGSTATTSPSQSNTPTKMPAIILPSIIVESTLGMTDSETTDEPQTSQPDSALDVDTNDEPESDGPSESHSVKERTNLGTDMSVRRQINILISSHSFPGEAPRLHTCPPTIVVHGSLQNESSLEDYMTDNALKPSPVSSRSESPTSDSRLTVNQIRTSFFNKSGRRELPHTDSDGLYDFPSTEALNFNCHRSQPNLKRPGHRKTRKSSNKSRARHQIRQSENDNNCFGSNRDAIVSLEPPSQRRSRILGPKRRARARRSIDLLSSSDESIPSPSVDAHHCLQQKAGEESTSSQITLYAHCDLETTSDSTKILAKSLTPERGIVSSNSDSTIIEQTVSYRIESYEDGENSIANTHLTVAAVASGSRAETLNPYSKCSDPSTHESNTSFKVKNRKTLTRSDGVATSTLTRQNSVDTSEDETQEDRSSCDTSKKELDPQHRKSFKLRAPKNEMRLFRRFSSTSLNSPRRQVAPSGASNSDPDSEFTLAAADPDHRIEFVSRPRSN</sequence>
<reference evidence="3" key="1">
    <citation type="submission" date="2025-08" db="UniProtKB">
        <authorList>
            <consortium name="RefSeq"/>
        </authorList>
    </citation>
    <scope>IDENTIFICATION</scope>
    <source>
        <tissue evidence="3">Whole organism</tissue>
    </source>
</reference>
<feature type="region of interest" description="Disordered" evidence="1">
    <location>
        <begin position="252"/>
        <end position="273"/>
    </location>
</feature>
<feature type="region of interest" description="Disordered" evidence="1">
    <location>
        <begin position="1"/>
        <end position="52"/>
    </location>
</feature>
<feature type="compositionally biased region" description="Polar residues" evidence="1">
    <location>
        <begin position="308"/>
        <end position="318"/>
    </location>
</feature>
<feature type="region of interest" description="Disordered" evidence="1">
    <location>
        <begin position="381"/>
        <end position="425"/>
    </location>
</feature>
<feature type="compositionally biased region" description="Basic and acidic residues" evidence="1">
    <location>
        <begin position="833"/>
        <end position="847"/>
    </location>
</feature>
<dbReference type="KEGG" id="hazt:108674916"/>
<feature type="region of interest" description="Disordered" evidence="1">
    <location>
        <begin position="535"/>
        <end position="577"/>
    </location>
</feature>